<reference evidence="1" key="2">
    <citation type="journal article" date="2015" name="Fish Shellfish Immunol.">
        <title>Early steps in the European eel (Anguilla anguilla)-Vibrio vulnificus interaction in the gills: Role of the RtxA13 toxin.</title>
        <authorList>
            <person name="Callol A."/>
            <person name="Pajuelo D."/>
            <person name="Ebbesson L."/>
            <person name="Teles M."/>
            <person name="MacKenzie S."/>
            <person name="Amaro C."/>
        </authorList>
    </citation>
    <scope>NUCLEOTIDE SEQUENCE</scope>
</reference>
<organism evidence="1">
    <name type="scientific">Anguilla anguilla</name>
    <name type="common">European freshwater eel</name>
    <name type="synonym">Muraena anguilla</name>
    <dbReference type="NCBI Taxonomy" id="7936"/>
    <lineage>
        <taxon>Eukaryota</taxon>
        <taxon>Metazoa</taxon>
        <taxon>Chordata</taxon>
        <taxon>Craniata</taxon>
        <taxon>Vertebrata</taxon>
        <taxon>Euteleostomi</taxon>
        <taxon>Actinopterygii</taxon>
        <taxon>Neopterygii</taxon>
        <taxon>Teleostei</taxon>
        <taxon>Anguilliformes</taxon>
        <taxon>Anguillidae</taxon>
        <taxon>Anguilla</taxon>
    </lineage>
</organism>
<protein>
    <submittedName>
        <fullName evidence="1">Uncharacterized protein</fullName>
    </submittedName>
</protein>
<evidence type="ECO:0000313" key="1">
    <source>
        <dbReference type="EMBL" id="JAH35437.1"/>
    </source>
</evidence>
<dbReference type="AlphaFoldDB" id="A0A0E9S2K9"/>
<proteinExistence type="predicted"/>
<reference evidence="1" key="1">
    <citation type="submission" date="2014-11" db="EMBL/GenBank/DDBJ databases">
        <authorList>
            <person name="Amaro Gonzalez C."/>
        </authorList>
    </citation>
    <scope>NUCLEOTIDE SEQUENCE</scope>
</reference>
<accession>A0A0E9S2K9</accession>
<dbReference type="EMBL" id="GBXM01073140">
    <property type="protein sequence ID" value="JAH35437.1"/>
    <property type="molecule type" value="Transcribed_RNA"/>
</dbReference>
<sequence length="28" mass="3258">MWLPFPVELNEIVDVVFNTSTFSMLNLT</sequence>
<name>A0A0E9S2K9_ANGAN</name>